<reference evidence="1 2" key="1">
    <citation type="submission" date="2024-03" db="EMBL/GenBank/DDBJ databases">
        <authorList>
            <person name="Martinez-Hernandez J."/>
        </authorList>
    </citation>
    <scope>NUCLEOTIDE SEQUENCE [LARGE SCALE GENOMIC DNA]</scope>
</reference>
<sequence>MLRNMLVVIADHIGPHQVGSYNSCNATQTPQLCKAENADHVGLHWLQFNRACYTWPGQMACISFTMATIQLPDTTVAAI</sequence>
<accession>A0AAV1WKS8</accession>
<evidence type="ECO:0000313" key="1">
    <source>
        <dbReference type="EMBL" id="CAL0309857.1"/>
    </source>
</evidence>
<keyword evidence="2" id="KW-1185">Reference proteome</keyword>
<name>A0AAV1WKS8_LUPLU</name>
<organism evidence="1 2">
    <name type="scientific">Lupinus luteus</name>
    <name type="common">European yellow lupine</name>
    <dbReference type="NCBI Taxonomy" id="3873"/>
    <lineage>
        <taxon>Eukaryota</taxon>
        <taxon>Viridiplantae</taxon>
        <taxon>Streptophyta</taxon>
        <taxon>Embryophyta</taxon>
        <taxon>Tracheophyta</taxon>
        <taxon>Spermatophyta</taxon>
        <taxon>Magnoliopsida</taxon>
        <taxon>eudicotyledons</taxon>
        <taxon>Gunneridae</taxon>
        <taxon>Pentapetalae</taxon>
        <taxon>rosids</taxon>
        <taxon>fabids</taxon>
        <taxon>Fabales</taxon>
        <taxon>Fabaceae</taxon>
        <taxon>Papilionoideae</taxon>
        <taxon>50 kb inversion clade</taxon>
        <taxon>genistoids sensu lato</taxon>
        <taxon>core genistoids</taxon>
        <taxon>Genisteae</taxon>
        <taxon>Lupinus</taxon>
    </lineage>
</organism>
<dbReference type="EMBL" id="CAXHTB010000007">
    <property type="protein sequence ID" value="CAL0309857.1"/>
    <property type="molecule type" value="Genomic_DNA"/>
</dbReference>
<proteinExistence type="predicted"/>
<evidence type="ECO:0008006" key="3">
    <source>
        <dbReference type="Google" id="ProtNLM"/>
    </source>
</evidence>
<protein>
    <recommendedName>
        <fullName evidence="3">Secreted protein</fullName>
    </recommendedName>
</protein>
<dbReference type="AlphaFoldDB" id="A0AAV1WKS8"/>
<gene>
    <name evidence="1" type="ORF">LLUT_LOCUS10917</name>
</gene>
<dbReference type="Proteomes" id="UP001497480">
    <property type="component" value="Unassembled WGS sequence"/>
</dbReference>
<evidence type="ECO:0000313" key="2">
    <source>
        <dbReference type="Proteomes" id="UP001497480"/>
    </source>
</evidence>
<comment type="caution">
    <text evidence="1">The sequence shown here is derived from an EMBL/GenBank/DDBJ whole genome shotgun (WGS) entry which is preliminary data.</text>
</comment>